<accession>A0A290WST2</accession>
<dbReference type="AlphaFoldDB" id="A0A290WST2"/>
<sequence>MVTNPLTGAVAPGVATTAIFGTASVGAVVTAYGVQSDGSAGAVLGAPATADINGDFKIGATQAPLGMVRLVAVGGKTTRAADNTVQPSGTLELVAPFVTTEYNNFKISPLTDIAANAMTYQARKGATLANAFSTGMQNLLALDSANLLMMQDKTVYLNVLKGSVKSDTLYFGGQSLQSRELLDGLEYLGVMLDLPASAVAKAVGASAQGGYAAGGVDGAGSAINVGAWSNGVFVTSAAMTLKTLMDTKTPETQKVIDAGAKVAPRLGEYVSRYMIADFVMDTACRSNASVYYTSRYPFYQVDSQGKMAAADCSAAAQRIADLKARIATNSSSAMK</sequence>
<keyword evidence="2" id="KW-1185">Reference proteome</keyword>
<evidence type="ECO:0000313" key="2">
    <source>
        <dbReference type="Proteomes" id="UP000218437"/>
    </source>
</evidence>
<organism evidence="1 2">
    <name type="scientific">Janthinobacterium svalbardensis</name>
    <dbReference type="NCBI Taxonomy" id="368607"/>
    <lineage>
        <taxon>Bacteria</taxon>
        <taxon>Pseudomonadati</taxon>
        <taxon>Pseudomonadota</taxon>
        <taxon>Betaproteobacteria</taxon>
        <taxon>Burkholderiales</taxon>
        <taxon>Oxalobacteraceae</taxon>
        <taxon>Janthinobacterium</taxon>
    </lineage>
</organism>
<dbReference type="Proteomes" id="UP000218437">
    <property type="component" value="Chromosome"/>
</dbReference>
<name>A0A290WST2_9BURK</name>
<protein>
    <submittedName>
        <fullName evidence="1">Uncharacterized protein</fullName>
    </submittedName>
</protein>
<reference evidence="1 2" key="1">
    <citation type="submission" date="2017-09" db="EMBL/GenBank/DDBJ databases">
        <title>Complete genome sequence of Janthinobacterium svalbardensis PAMC 27463.</title>
        <authorList>
            <person name="Cho Y.-J."/>
            <person name="Cho A."/>
            <person name="Kim O.-S."/>
            <person name="Lee J.-I."/>
        </authorList>
    </citation>
    <scope>NUCLEOTIDE SEQUENCE [LARGE SCALE GENOMIC DNA]</scope>
    <source>
        <strain evidence="1 2">PAMC 27463</strain>
    </source>
</reference>
<proteinExistence type="predicted"/>
<evidence type="ECO:0000313" key="1">
    <source>
        <dbReference type="EMBL" id="ATD59923.1"/>
    </source>
</evidence>
<dbReference type="KEGG" id="jsv:CNX70_06780"/>
<gene>
    <name evidence="1" type="ORF">CNX70_06780</name>
</gene>
<dbReference type="EMBL" id="CP023422">
    <property type="protein sequence ID" value="ATD59923.1"/>
    <property type="molecule type" value="Genomic_DNA"/>
</dbReference>